<keyword evidence="4" id="KW-1185">Reference proteome</keyword>
<dbReference type="eggNOG" id="COG3468">
    <property type="taxonomic scope" value="Bacteria"/>
</dbReference>
<dbReference type="EMBL" id="CP013068">
    <property type="protein sequence ID" value="ALV29665.1"/>
    <property type="molecule type" value="Genomic_DNA"/>
</dbReference>
<dbReference type="RefSeq" id="WP_058900420.1">
    <property type="nucleotide sequence ID" value="NZ_CP013068.1"/>
</dbReference>
<dbReference type="KEGG" id="pphr:APZ00_23650"/>
<dbReference type="STRING" id="121719.APZ00_23650"/>
<protein>
    <recommendedName>
        <fullName evidence="2">Autotransporter domain-containing protein</fullName>
    </recommendedName>
</protein>
<gene>
    <name evidence="3" type="ORF">APZ00_23650</name>
</gene>
<feature type="chain" id="PRO_5006837699" description="Autotransporter domain-containing protein" evidence="1">
    <location>
        <begin position="32"/>
        <end position="494"/>
    </location>
</feature>
<evidence type="ECO:0000313" key="4">
    <source>
        <dbReference type="Proteomes" id="UP000064921"/>
    </source>
</evidence>
<keyword evidence="1" id="KW-0732">Signal</keyword>
<dbReference type="InterPro" id="IPR036709">
    <property type="entry name" value="Autotransporte_beta_dom_sf"/>
</dbReference>
<dbReference type="Gene3D" id="2.40.128.130">
    <property type="entry name" value="Autotransporter beta-domain"/>
    <property type="match status" value="1"/>
</dbReference>
<dbReference type="InterPro" id="IPR005546">
    <property type="entry name" value="Autotransporte_beta"/>
</dbReference>
<dbReference type="Pfam" id="PF03797">
    <property type="entry name" value="Autotransporter"/>
    <property type="match status" value="1"/>
</dbReference>
<sequence>MPHPLYSYRRLRYGLLPAVVLLLAGEAPANAQAVSQGCLEINAGHFNAMSGNLNQIERTATGFGTGDTVTITFTPNSGTPYRYTLSETGEAPRSAAPSGAMTITRSIERENSALTLQFRTEGLYFDTVTVTAACVPSRETGPLSPEAASIQSFRQAQGRASLSALAASTSTISDVVSSSVTSGFGSGRFFAAAPGYITLNLGEGITAKENAARNRELFRKLRMDEKLALAATRQPVPVQRPWTAWATVRGSWLSGGPESTGSQINALSGVGYRVAPDTILGVMAGSERFDYGYSSAKSGLIGEGTTLGSYSGWRLTPALTLTTMAAWSGLTYKGRSDGIGGNFSGSRYLVGAGLTGRQTFGPVTLSPEARFYGAYERHGSFTASNGTSMEAMDVFLGRTTLGARASITQTLTPYIKASPYAGVYANLRYSQALDLSQPNTEPMVAGAWSALTSASLGVNFTGRRGASLNLGGQVSDIGASSQSWSATGRLSIGF</sequence>
<dbReference type="AlphaFoldDB" id="A0A0U3EDQ8"/>
<dbReference type="SUPFAM" id="SSF103515">
    <property type="entry name" value="Autotransporter"/>
    <property type="match status" value="1"/>
</dbReference>
<organism evidence="3 4">
    <name type="scientific">Pannonibacter phragmitetus</name>
    <dbReference type="NCBI Taxonomy" id="121719"/>
    <lineage>
        <taxon>Bacteria</taxon>
        <taxon>Pseudomonadati</taxon>
        <taxon>Pseudomonadota</taxon>
        <taxon>Alphaproteobacteria</taxon>
        <taxon>Hyphomicrobiales</taxon>
        <taxon>Stappiaceae</taxon>
        <taxon>Pannonibacter</taxon>
    </lineage>
</organism>
<dbReference type="PROSITE" id="PS51208">
    <property type="entry name" value="AUTOTRANSPORTER"/>
    <property type="match status" value="1"/>
</dbReference>
<feature type="domain" description="Autotransporter" evidence="2">
    <location>
        <begin position="237"/>
        <end position="494"/>
    </location>
</feature>
<dbReference type="Proteomes" id="UP000064921">
    <property type="component" value="Chromosome"/>
</dbReference>
<feature type="signal peptide" evidence="1">
    <location>
        <begin position="1"/>
        <end position="31"/>
    </location>
</feature>
<evidence type="ECO:0000256" key="1">
    <source>
        <dbReference type="SAM" id="SignalP"/>
    </source>
</evidence>
<reference evidence="3 4" key="1">
    <citation type="submission" date="2015-10" db="EMBL/GenBank/DDBJ databases">
        <title>The world's first case of liver abscess caused by Pannonibacter phragmitetus.</title>
        <authorList>
            <person name="Ming D."/>
            <person name="Wang M."/>
            <person name="Zhou Y."/>
            <person name="Jiang T."/>
            <person name="Hu S."/>
        </authorList>
    </citation>
    <scope>NUCLEOTIDE SEQUENCE [LARGE SCALE GENOMIC DNA]</scope>
    <source>
        <strain evidence="3 4">31801</strain>
    </source>
</reference>
<accession>A0A0U3EDQ8</accession>
<name>A0A0U3EDQ8_9HYPH</name>
<evidence type="ECO:0000259" key="2">
    <source>
        <dbReference type="PROSITE" id="PS51208"/>
    </source>
</evidence>
<dbReference type="SMART" id="SM00869">
    <property type="entry name" value="Autotransporter"/>
    <property type="match status" value="1"/>
</dbReference>
<evidence type="ECO:0000313" key="3">
    <source>
        <dbReference type="EMBL" id="ALV29665.1"/>
    </source>
</evidence>
<proteinExistence type="predicted"/>